<dbReference type="RefSeq" id="WP_093427178.1">
    <property type="nucleotide sequence ID" value="NZ_FOMJ01000001.1"/>
</dbReference>
<dbReference type="Gene3D" id="3.90.950.10">
    <property type="match status" value="1"/>
</dbReference>
<protein>
    <recommendedName>
        <fullName evidence="8 9">7-methyl-GTP pyrophosphatase</fullName>
        <shortName evidence="9">m(7)GTP pyrophosphatase</shortName>
        <ecNumber evidence="9">3.6.1.-</ecNumber>
    </recommendedName>
</protein>
<dbReference type="OrthoDB" id="9813694at2"/>
<sequence>MSDWILASGSPYRRELLGRLGRDFEVASPDIDESPRPGESADELVVRLAESKARAVAEGRPTGLAIGSDQVSERDGTILGKPGDAATAREQLRGASGRTVTFHTGLALVDAATGEAQVAVEHTRVRFRELDDAMIERYVAAENPVDCAGGFKSEGLGVVLFDAIEGEDPAALVGLPLIRLVRMLEAAGETLP</sequence>
<comment type="function">
    <text evidence="6 9">Nucleoside triphosphate pyrophosphatase that hydrolyzes 7-methyl-GTP (m(7)GTP). May have a dual role in cell division arrest and in preventing the incorporation of modified nucleotides into cellular nucleic acids.</text>
</comment>
<keyword evidence="2 9" id="KW-0963">Cytoplasm</keyword>
<dbReference type="NCBIfam" id="TIGR00172">
    <property type="entry name" value="maf"/>
    <property type="match status" value="1"/>
</dbReference>
<dbReference type="SUPFAM" id="SSF52972">
    <property type="entry name" value="ITPase-like"/>
    <property type="match status" value="1"/>
</dbReference>
<organism evidence="10 11">
    <name type="scientific">Thiohalospira halophila DSM 15071</name>
    <dbReference type="NCBI Taxonomy" id="1123397"/>
    <lineage>
        <taxon>Bacteria</taxon>
        <taxon>Pseudomonadati</taxon>
        <taxon>Pseudomonadota</taxon>
        <taxon>Gammaproteobacteria</taxon>
        <taxon>Thiohalospirales</taxon>
        <taxon>Thiohalospiraceae</taxon>
        <taxon>Thiohalospira</taxon>
    </lineage>
</organism>
<dbReference type="InterPro" id="IPR003697">
    <property type="entry name" value="Maf-like"/>
</dbReference>
<keyword evidence="3 9" id="KW-0378">Hydrolase</keyword>
<feature type="site" description="Important for substrate specificity" evidence="9">
    <location>
        <position position="12"/>
    </location>
</feature>
<evidence type="ECO:0000256" key="7">
    <source>
        <dbReference type="ARBA" id="ARBA00060749"/>
    </source>
</evidence>
<dbReference type="Proteomes" id="UP000198611">
    <property type="component" value="Unassembled WGS sequence"/>
</dbReference>
<keyword evidence="11" id="KW-1185">Reference proteome</keyword>
<proteinExistence type="inferred from homology"/>
<evidence type="ECO:0000256" key="4">
    <source>
        <dbReference type="ARBA" id="ARBA00023080"/>
    </source>
</evidence>
<name>A0A1I1P0L1_9GAMM</name>
<comment type="catalytic activity">
    <reaction evidence="5 9">
        <text>N(7)-methyl-GTP + H2O = N(7)-methyl-GMP + diphosphate + H(+)</text>
        <dbReference type="Rhea" id="RHEA:58744"/>
        <dbReference type="ChEBI" id="CHEBI:15377"/>
        <dbReference type="ChEBI" id="CHEBI:15378"/>
        <dbReference type="ChEBI" id="CHEBI:33019"/>
        <dbReference type="ChEBI" id="CHEBI:58285"/>
        <dbReference type="ChEBI" id="CHEBI:87133"/>
    </reaction>
</comment>
<evidence type="ECO:0000256" key="2">
    <source>
        <dbReference type="ARBA" id="ARBA00022490"/>
    </source>
</evidence>
<dbReference type="FunFam" id="3.90.950.10:FF:000005">
    <property type="entry name" value="7-methyl-GTP pyrophosphatase"/>
    <property type="match status" value="1"/>
</dbReference>
<evidence type="ECO:0000256" key="9">
    <source>
        <dbReference type="HAMAP-Rule" id="MF_00528"/>
    </source>
</evidence>
<comment type="subcellular location">
    <subcellularLocation>
        <location evidence="1 9">Cytoplasm</location>
    </subcellularLocation>
</comment>
<accession>A0A1I1P0L1</accession>
<dbReference type="PANTHER" id="PTHR43213:SF10">
    <property type="entry name" value="7-METHYL-GTP PYROPHOSPHATASE"/>
    <property type="match status" value="1"/>
</dbReference>
<dbReference type="GO" id="GO:0005737">
    <property type="term" value="C:cytoplasm"/>
    <property type="evidence" value="ECO:0007669"/>
    <property type="project" value="UniProtKB-SubCell"/>
</dbReference>
<dbReference type="PANTHER" id="PTHR43213">
    <property type="entry name" value="BIFUNCTIONAL DTTP/UTP PYROPHOSPHATASE/METHYLTRANSFERASE PROTEIN-RELATED"/>
    <property type="match status" value="1"/>
</dbReference>
<evidence type="ECO:0000256" key="1">
    <source>
        <dbReference type="ARBA" id="ARBA00004496"/>
    </source>
</evidence>
<evidence type="ECO:0000313" key="10">
    <source>
        <dbReference type="EMBL" id="SFD03206.1"/>
    </source>
</evidence>
<evidence type="ECO:0000256" key="5">
    <source>
        <dbReference type="ARBA" id="ARBA00050213"/>
    </source>
</evidence>
<evidence type="ECO:0000256" key="8">
    <source>
        <dbReference type="ARBA" id="ARBA00068163"/>
    </source>
</evidence>
<feature type="site" description="Important for substrate specificity" evidence="9">
    <location>
        <position position="154"/>
    </location>
</feature>
<dbReference type="GO" id="GO:0047429">
    <property type="term" value="F:nucleoside triphosphate diphosphatase activity"/>
    <property type="evidence" value="ECO:0007669"/>
    <property type="project" value="InterPro"/>
</dbReference>
<evidence type="ECO:0000256" key="3">
    <source>
        <dbReference type="ARBA" id="ARBA00022801"/>
    </source>
</evidence>
<evidence type="ECO:0000313" key="11">
    <source>
        <dbReference type="Proteomes" id="UP000198611"/>
    </source>
</evidence>
<dbReference type="CDD" id="cd00555">
    <property type="entry name" value="Maf"/>
    <property type="match status" value="1"/>
</dbReference>
<feature type="site" description="Important for substrate specificity" evidence="9">
    <location>
        <position position="70"/>
    </location>
</feature>
<dbReference type="EC" id="3.6.1.-" evidence="9"/>
<dbReference type="HAMAP" id="MF_00528">
    <property type="entry name" value="Maf"/>
    <property type="match status" value="1"/>
</dbReference>
<dbReference type="Pfam" id="PF02545">
    <property type="entry name" value="Maf"/>
    <property type="match status" value="1"/>
</dbReference>
<keyword evidence="4 9" id="KW-0546">Nucleotide metabolism</keyword>
<feature type="active site" description="Proton acceptor" evidence="9">
    <location>
        <position position="69"/>
    </location>
</feature>
<comment type="caution">
    <text evidence="9">Lacks conserved residue(s) required for the propagation of feature annotation.</text>
</comment>
<dbReference type="AlphaFoldDB" id="A0A1I1P0L1"/>
<evidence type="ECO:0000256" key="6">
    <source>
        <dbReference type="ARBA" id="ARBA00053369"/>
    </source>
</evidence>
<dbReference type="GO" id="GO:0009117">
    <property type="term" value="P:nucleotide metabolic process"/>
    <property type="evidence" value="ECO:0007669"/>
    <property type="project" value="UniProtKB-KW"/>
</dbReference>
<comment type="cofactor">
    <cofactor evidence="9">
        <name>a divalent metal cation</name>
        <dbReference type="ChEBI" id="CHEBI:60240"/>
    </cofactor>
</comment>
<dbReference type="STRING" id="1123397.SAMN05660831_00528"/>
<dbReference type="InterPro" id="IPR029001">
    <property type="entry name" value="ITPase-like_fam"/>
</dbReference>
<reference evidence="10 11" key="1">
    <citation type="submission" date="2016-10" db="EMBL/GenBank/DDBJ databases">
        <authorList>
            <person name="de Groot N.N."/>
        </authorList>
    </citation>
    <scope>NUCLEOTIDE SEQUENCE [LARGE SCALE GENOMIC DNA]</scope>
    <source>
        <strain evidence="10 11">HL3</strain>
    </source>
</reference>
<dbReference type="PIRSF" id="PIRSF006305">
    <property type="entry name" value="Maf"/>
    <property type="match status" value="1"/>
</dbReference>
<gene>
    <name evidence="10" type="ORF">SAMN05660831_00528</name>
</gene>
<comment type="similarity">
    <text evidence="7 9">Belongs to the Maf family. YceF subfamily.</text>
</comment>
<dbReference type="EMBL" id="FOMJ01000001">
    <property type="protein sequence ID" value="SFD03206.1"/>
    <property type="molecule type" value="Genomic_DNA"/>
</dbReference>